<evidence type="ECO:0000313" key="7">
    <source>
        <dbReference type="EnsemblProtists" id="EKX36451"/>
    </source>
</evidence>
<proteinExistence type="inferred from homology"/>
<evidence type="ECO:0000256" key="3">
    <source>
        <dbReference type="ARBA" id="ARBA00022679"/>
    </source>
</evidence>
<gene>
    <name evidence="6" type="ORF">GUITHDRAFT_145721</name>
</gene>
<reference evidence="8" key="2">
    <citation type="submission" date="2012-11" db="EMBL/GenBank/DDBJ databases">
        <authorList>
            <person name="Kuo A."/>
            <person name="Curtis B.A."/>
            <person name="Tanifuji G."/>
            <person name="Burki F."/>
            <person name="Gruber A."/>
            <person name="Irimia M."/>
            <person name="Maruyama S."/>
            <person name="Arias M.C."/>
            <person name="Ball S.G."/>
            <person name="Gile G.H."/>
            <person name="Hirakawa Y."/>
            <person name="Hopkins J.F."/>
            <person name="Rensing S.A."/>
            <person name="Schmutz J."/>
            <person name="Symeonidi A."/>
            <person name="Elias M."/>
            <person name="Eveleigh R.J."/>
            <person name="Herman E.K."/>
            <person name="Klute M.J."/>
            <person name="Nakayama T."/>
            <person name="Obornik M."/>
            <person name="Reyes-Prieto A."/>
            <person name="Armbrust E.V."/>
            <person name="Aves S.J."/>
            <person name="Beiko R.G."/>
            <person name="Coutinho P."/>
            <person name="Dacks J.B."/>
            <person name="Durnford D.G."/>
            <person name="Fast N.M."/>
            <person name="Green B.R."/>
            <person name="Grisdale C."/>
            <person name="Hempe F."/>
            <person name="Henrissat B."/>
            <person name="Hoppner M.P."/>
            <person name="Ishida K.-I."/>
            <person name="Kim E."/>
            <person name="Koreny L."/>
            <person name="Kroth P.G."/>
            <person name="Liu Y."/>
            <person name="Malik S.-B."/>
            <person name="Maier U.G."/>
            <person name="McRose D."/>
            <person name="Mock T."/>
            <person name="Neilson J.A."/>
            <person name="Onodera N.T."/>
            <person name="Poole A.M."/>
            <person name="Pritham E.J."/>
            <person name="Richards T.A."/>
            <person name="Rocap G."/>
            <person name="Roy S.W."/>
            <person name="Sarai C."/>
            <person name="Schaack S."/>
            <person name="Shirato S."/>
            <person name="Slamovits C.H."/>
            <person name="Spencer D.F."/>
            <person name="Suzuki S."/>
            <person name="Worden A.Z."/>
            <person name="Zauner S."/>
            <person name="Barry K."/>
            <person name="Bell C."/>
            <person name="Bharti A.K."/>
            <person name="Crow J.A."/>
            <person name="Grimwood J."/>
            <person name="Kramer R."/>
            <person name="Lindquist E."/>
            <person name="Lucas S."/>
            <person name="Salamov A."/>
            <person name="McFadden G.I."/>
            <person name="Lane C.E."/>
            <person name="Keeling P.J."/>
            <person name="Gray M.W."/>
            <person name="Grigoriev I.V."/>
            <person name="Archibald J.M."/>
        </authorList>
    </citation>
    <scope>NUCLEOTIDE SEQUENCE</scope>
    <source>
        <strain evidence="8">CCMP2712</strain>
    </source>
</reference>
<reference evidence="6 8" key="1">
    <citation type="journal article" date="2012" name="Nature">
        <title>Algal genomes reveal evolutionary mosaicism and the fate of nucleomorphs.</title>
        <authorList>
            <consortium name="DOE Joint Genome Institute"/>
            <person name="Curtis B.A."/>
            <person name="Tanifuji G."/>
            <person name="Burki F."/>
            <person name="Gruber A."/>
            <person name="Irimia M."/>
            <person name="Maruyama S."/>
            <person name="Arias M.C."/>
            <person name="Ball S.G."/>
            <person name="Gile G.H."/>
            <person name="Hirakawa Y."/>
            <person name="Hopkins J.F."/>
            <person name="Kuo A."/>
            <person name="Rensing S.A."/>
            <person name="Schmutz J."/>
            <person name="Symeonidi A."/>
            <person name="Elias M."/>
            <person name="Eveleigh R.J."/>
            <person name="Herman E.K."/>
            <person name="Klute M.J."/>
            <person name="Nakayama T."/>
            <person name="Obornik M."/>
            <person name="Reyes-Prieto A."/>
            <person name="Armbrust E.V."/>
            <person name="Aves S.J."/>
            <person name="Beiko R.G."/>
            <person name="Coutinho P."/>
            <person name="Dacks J.B."/>
            <person name="Durnford D.G."/>
            <person name="Fast N.M."/>
            <person name="Green B.R."/>
            <person name="Grisdale C.J."/>
            <person name="Hempel F."/>
            <person name="Henrissat B."/>
            <person name="Hoppner M.P."/>
            <person name="Ishida K."/>
            <person name="Kim E."/>
            <person name="Koreny L."/>
            <person name="Kroth P.G."/>
            <person name="Liu Y."/>
            <person name="Malik S.B."/>
            <person name="Maier U.G."/>
            <person name="McRose D."/>
            <person name="Mock T."/>
            <person name="Neilson J.A."/>
            <person name="Onodera N.T."/>
            <person name="Poole A.M."/>
            <person name="Pritham E.J."/>
            <person name="Richards T.A."/>
            <person name="Rocap G."/>
            <person name="Roy S.W."/>
            <person name="Sarai C."/>
            <person name="Schaack S."/>
            <person name="Shirato S."/>
            <person name="Slamovits C.H."/>
            <person name="Spencer D.F."/>
            <person name="Suzuki S."/>
            <person name="Worden A.Z."/>
            <person name="Zauner S."/>
            <person name="Barry K."/>
            <person name="Bell C."/>
            <person name="Bharti A.K."/>
            <person name="Crow J.A."/>
            <person name="Grimwood J."/>
            <person name="Kramer R."/>
            <person name="Lindquist E."/>
            <person name="Lucas S."/>
            <person name="Salamov A."/>
            <person name="McFadden G.I."/>
            <person name="Lane C.E."/>
            <person name="Keeling P.J."/>
            <person name="Gray M.W."/>
            <person name="Grigoriev I.V."/>
            <person name="Archibald J.M."/>
        </authorList>
    </citation>
    <scope>NUCLEOTIDE SEQUENCE</scope>
    <source>
        <strain evidence="6 8">CCMP2712</strain>
    </source>
</reference>
<evidence type="ECO:0000256" key="1">
    <source>
        <dbReference type="ARBA" id="ARBA00010481"/>
    </source>
</evidence>
<organism evidence="6">
    <name type="scientific">Guillardia theta (strain CCMP2712)</name>
    <name type="common">Cryptophyte</name>
    <dbReference type="NCBI Taxonomy" id="905079"/>
    <lineage>
        <taxon>Eukaryota</taxon>
        <taxon>Cryptophyceae</taxon>
        <taxon>Pyrenomonadales</taxon>
        <taxon>Geminigeraceae</taxon>
        <taxon>Guillardia</taxon>
    </lineage>
</organism>
<keyword evidence="4" id="KW-0325">Glycoprotein</keyword>
<dbReference type="HOGENOM" id="CLU_1889736_0_0_1"/>
<evidence type="ECO:0000313" key="6">
    <source>
        <dbReference type="EMBL" id="EKX36451.1"/>
    </source>
</evidence>
<keyword evidence="3" id="KW-0808">Transferase</keyword>
<evidence type="ECO:0000256" key="2">
    <source>
        <dbReference type="ARBA" id="ARBA00022676"/>
    </source>
</evidence>
<dbReference type="GO" id="GO:0071555">
    <property type="term" value="P:cell wall organization"/>
    <property type="evidence" value="ECO:0007669"/>
    <property type="project" value="UniProtKB-KW"/>
</dbReference>
<dbReference type="KEGG" id="gtt:GUITHDRAFT_145721"/>
<dbReference type="GO" id="GO:0042546">
    <property type="term" value="P:cell wall biogenesis"/>
    <property type="evidence" value="ECO:0007669"/>
    <property type="project" value="InterPro"/>
</dbReference>
<protein>
    <submittedName>
        <fullName evidence="6 7">Uncharacterized protein</fullName>
    </submittedName>
</protein>
<evidence type="ECO:0000256" key="5">
    <source>
        <dbReference type="ARBA" id="ARBA00023316"/>
    </source>
</evidence>
<dbReference type="GO" id="GO:0008107">
    <property type="term" value="F:galactoside 2-alpha-L-fucosyltransferase activity"/>
    <property type="evidence" value="ECO:0007669"/>
    <property type="project" value="InterPro"/>
</dbReference>
<dbReference type="EMBL" id="JH993073">
    <property type="protein sequence ID" value="EKX36451.1"/>
    <property type="molecule type" value="Genomic_DNA"/>
</dbReference>
<dbReference type="RefSeq" id="XP_005823431.1">
    <property type="nucleotide sequence ID" value="XM_005823374.1"/>
</dbReference>
<dbReference type="Gene3D" id="3.40.50.11340">
    <property type="match status" value="1"/>
</dbReference>
<dbReference type="InterPro" id="IPR004938">
    <property type="entry name" value="XG_FTase"/>
</dbReference>
<keyword evidence="5" id="KW-0961">Cell wall biogenesis/degradation</keyword>
<dbReference type="AlphaFoldDB" id="L1IJN8"/>
<keyword evidence="2" id="KW-0328">Glycosyltransferase</keyword>
<dbReference type="EnsemblProtists" id="EKX36451">
    <property type="protein sequence ID" value="EKX36451"/>
    <property type="gene ID" value="GUITHDRAFT_145721"/>
</dbReference>
<dbReference type="GO" id="GO:0016020">
    <property type="term" value="C:membrane"/>
    <property type="evidence" value="ECO:0007669"/>
    <property type="project" value="InterPro"/>
</dbReference>
<evidence type="ECO:0000313" key="8">
    <source>
        <dbReference type="Proteomes" id="UP000011087"/>
    </source>
</evidence>
<dbReference type="Pfam" id="PF03254">
    <property type="entry name" value="XG_FTase"/>
    <property type="match status" value="1"/>
</dbReference>
<dbReference type="PaxDb" id="55529-EKX36451"/>
<evidence type="ECO:0000256" key="4">
    <source>
        <dbReference type="ARBA" id="ARBA00023180"/>
    </source>
</evidence>
<name>L1IJN8_GUITC</name>
<keyword evidence="8" id="KW-1185">Reference proteome</keyword>
<sequence length="135" mass="15200">MTKDQDLDVNGDWLSGYSKIHEGIISGTFPAHRRRFAVWTCSELNVPAGLANRLLGIISAFLYAILTERALIIEWPGDEASHLANFLYSPYLRTLYLLTHVWDLDEVDGWACDGQLKMILSHLDSDAESYELSIG</sequence>
<dbReference type="Proteomes" id="UP000011087">
    <property type="component" value="Unassembled WGS sequence"/>
</dbReference>
<comment type="similarity">
    <text evidence="1">Belongs to the glycosyltransferase 37 family.</text>
</comment>
<accession>L1IJN8</accession>
<dbReference type="GeneID" id="17293235"/>
<reference evidence="7" key="3">
    <citation type="submission" date="2016-03" db="UniProtKB">
        <authorList>
            <consortium name="EnsemblProtists"/>
        </authorList>
    </citation>
    <scope>IDENTIFICATION</scope>
</reference>
<dbReference type="OrthoDB" id="1734695at2759"/>